<name>A0ABS1TFJ2_9CLOT</name>
<dbReference type="InterPro" id="IPR002797">
    <property type="entry name" value="Polysacc_synth"/>
</dbReference>
<proteinExistence type="predicted"/>
<feature type="transmembrane region" description="Helical" evidence="6">
    <location>
        <begin position="141"/>
        <end position="159"/>
    </location>
</feature>
<dbReference type="InterPro" id="IPR050833">
    <property type="entry name" value="Poly_Biosynth_Transport"/>
</dbReference>
<dbReference type="CDD" id="cd13128">
    <property type="entry name" value="MATE_Wzx_like"/>
    <property type="match status" value="1"/>
</dbReference>
<feature type="transmembrane region" description="Helical" evidence="6">
    <location>
        <begin position="436"/>
        <end position="455"/>
    </location>
</feature>
<feature type="transmembrane region" description="Helical" evidence="6">
    <location>
        <begin position="379"/>
        <end position="397"/>
    </location>
</feature>
<comment type="caution">
    <text evidence="7">The sequence shown here is derived from an EMBL/GenBank/DDBJ whole genome shotgun (WGS) entry which is preliminary data.</text>
</comment>
<organism evidence="7 8">
    <name type="scientific">Clostridium rhizosphaerae</name>
    <dbReference type="NCBI Taxonomy" id="2803861"/>
    <lineage>
        <taxon>Bacteria</taxon>
        <taxon>Bacillati</taxon>
        <taxon>Bacillota</taxon>
        <taxon>Clostridia</taxon>
        <taxon>Eubacteriales</taxon>
        <taxon>Clostridiaceae</taxon>
        <taxon>Clostridium</taxon>
    </lineage>
</organism>
<feature type="transmembrane region" description="Helical" evidence="6">
    <location>
        <begin position="82"/>
        <end position="102"/>
    </location>
</feature>
<feature type="transmembrane region" description="Helical" evidence="6">
    <location>
        <begin position="323"/>
        <end position="342"/>
    </location>
</feature>
<dbReference type="Proteomes" id="UP000632377">
    <property type="component" value="Unassembled WGS sequence"/>
</dbReference>
<keyword evidence="8" id="KW-1185">Reference proteome</keyword>
<feature type="transmembrane region" description="Helical" evidence="6">
    <location>
        <begin position="108"/>
        <end position="129"/>
    </location>
</feature>
<feature type="transmembrane region" description="Helical" evidence="6">
    <location>
        <begin position="243"/>
        <end position="270"/>
    </location>
</feature>
<evidence type="ECO:0000256" key="6">
    <source>
        <dbReference type="SAM" id="Phobius"/>
    </source>
</evidence>
<keyword evidence="5 6" id="KW-0472">Membrane</keyword>
<evidence type="ECO:0000256" key="5">
    <source>
        <dbReference type="ARBA" id="ARBA00023136"/>
    </source>
</evidence>
<dbReference type="PANTHER" id="PTHR30250:SF11">
    <property type="entry name" value="O-ANTIGEN TRANSPORTER-RELATED"/>
    <property type="match status" value="1"/>
</dbReference>
<dbReference type="Pfam" id="PF01943">
    <property type="entry name" value="Polysacc_synt"/>
    <property type="match status" value="1"/>
</dbReference>
<feature type="transmembrane region" description="Helical" evidence="6">
    <location>
        <begin position="207"/>
        <end position="223"/>
    </location>
</feature>
<keyword evidence="4 6" id="KW-1133">Transmembrane helix</keyword>
<feature type="transmembrane region" description="Helical" evidence="6">
    <location>
        <begin position="7"/>
        <end position="30"/>
    </location>
</feature>
<comment type="subcellular location">
    <subcellularLocation>
        <location evidence="1">Cell membrane</location>
        <topology evidence="1">Multi-pass membrane protein</topology>
    </subcellularLocation>
</comment>
<dbReference type="EMBL" id="JAESWC010000018">
    <property type="protein sequence ID" value="MBL4938118.1"/>
    <property type="molecule type" value="Genomic_DNA"/>
</dbReference>
<sequence>MNKVIKNFLSISFANFTSQVLTFLVVAYYARILGTDIFGHVSTVQAIMMYFTMFVMLGLQTFGTREVSKYEHNIKSIVGKVVFLRTIAFFISYALIVVFYFVHKGNSIFGNLLLIYGITLLPAALNLDWVFSGLQEMQYNAVYNLIKNLIPCFLIFIFFKTEKQLFLIPLFTLLGLFFALIYQIYVFFKKRKFKISIRINKEEIRKYIFYGLPFMFSGVLAMINCNVDRIVIEFTRSSGEAGIYSAGYNIIMFLTNIITLIFTPMFPLLIKYFHEKEFGRLNSVVNNLAKIISFIALPIFAGGVILSKDIILLLFGYKYESGYISFAILMIYILILFVREIYGYCLNAWNFEKTYLKIVFISSMINLVFNLIFTPIYGMNIAAFITVISEIVNLVLMKKYTENILKIKVFTYFIKTLIPTIVMSFVIMLIKTLNLSVLINILFAVLVYFASAIIFRTISLKEVKMLFSKEGTI</sequence>
<reference evidence="7 8" key="1">
    <citation type="submission" date="2021-01" db="EMBL/GenBank/DDBJ databases">
        <title>Genome public.</title>
        <authorList>
            <person name="Liu C."/>
            <person name="Sun Q."/>
        </authorList>
    </citation>
    <scope>NUCLEOTIDE SEQUENCE [LARGE SCALE GENOMIC DNA]</scope>
    <source>
        <strain evidence="7 8">YIM B02515</strain>
    </source>
</reference>
<evidence type="ECO:0000313" key="8">
    <source>
        <dbReference type="Proteomes" id="UP000632377"/>
    </source>
</evidence>
<dbReference type="PANTHER" id="PTHR30250">
    <property type="entry name" value="PST FAMILY PREDICTED COLANIC ACID TRANSPORTER"/>
    <property type="match status" value="1"/>
</dbReference>
<evidence type="ECO:0000256" key="4">
    <source>
        <dbReference type="ARBA" id="ARBA00022989"/>
    </source>
</evidence>
<gene>
    <name evidence="7" type="ORF">JK636_20605</name>
</gene>
<accession>A0ABS1TFJ2</accession>
<feature type="transmembrane region" description="Helical" evidence="6">
    <location>
        <begin position="165"/>
        <end position="187"/>
    </location>
</feature>
<evidence type="ECO:0000256" key="2">
    <source>
        <dbReference type="ARBA" id="ARBA00022475"/>
    </source>
</evidence>
<feature type="transmembrane region" description="Helical" evidence="6">
    <location>
        <begin position="354"/>
        <end position="373"/>
    </location>
</feature>
<keyword evidence="2" id="KW-1003">Cell membrane</keyword>
<feature type="transmembrane region" description="Helical" evidence="6">
    <location>
        <begin position="291"/>
        <end position="317"/>
    </location>
</feature>
<feature type="transmembrane region" description="Helical" evidence="6">
    <location>
        <begin position="42"/>
        <end position="62"/>
    </location>
</feature>
<evidence type="ECO:0000256" key="1">
    <source>
        <dbReference type="ARBA" id="ARBA00004651"/>
    </source>
</evidence>
<keyword evidence="3 6" id="KW-0812">Transmembrane</keyword>
<protein>
    <submittedName>
        <fullName evidence="7">Flippase</fullName>
    </submittedName>
</protein>
<feature type="transmembrane region" description="Helical" evidence="6">
    <location>
        <begin position="409"/>
        <end position="430"/>
    </location>
</feature>
<evidence type="ECO:0000313" key="7">
    <source>
        <dbReference type="EMBL" id="MBL4938118.1"/>
    </source>
</evidence>
<evidence type="ECO:0000256" key="3">
    <source>
        <dbReference type="ARBA" id="ARBA00022692"/>
    </source>
</evidence>